<dbReference type="EMBL" id="JAZDWU010000001">
    <property type="protein sequence ID" value="KAL0013312.1"/>
    <property type="molecule type" value="Genomic_DNA"/>
</dbReference>
<comment type="caution">
    <text evidence="2">The sequence shown here is derived from an EMBL/GenBank/DDBJ whole genome shotgun (WGS) entry which is preliminary data.</text>
</comment>
<organism evidence="2 3">
    <name type="scientific">Lithocarpus litseifolius</name>
    <dbReference type="NCBI Taxonomy" id="425828"/>
    <lineage>
        <taxon>Eukaryota</taxon>
        <taxon>Viridiplantae</taxon>
        <taxon>Streptophyta</taxon>
        <taxon>Embryophyta</taxon>
        <taxon>Tracheophyta</taxon>
        <taxon>Spermatophyta</taxon>
        <taxon>Magnoliopsida</taxon>
        <taxon>eudicotyledons</taxon>
        <taxon>Gunneridae</taxon>
        <taxon>Pentapetalae</taxon>
        <taxon>rosids</taxon>
        <taxon>fabids</taxon>
        <taxon>Fagales</taxon>
        <taxon>Fagaceae</taxon>
        <taxon>Lithocarpus</taxon>
    </lineage>
</organism>
<feature type="compositionally biased region" description="Low complexity" evidence="1">
    <location>
        <begin position="72"/>
        <end position="94"/>
    </location>
</feature>
<dbReference type="Proteomes" id="UP001459277">
    <property type="component" value="Unassembled WGS sequence"/>
</dbReference>
<feature type="region of interest" description="Disordered" evidence="1">
    <location>
        <begin position="67"/>
        <end position="163"/>
    </location>
</feature>
<gene>
    <name evidence="2" type="ORF">SO802_000381</name>
</gene>
<feature type="compositionally biased region" description="Polar residues" evidence="1">
    <location>
        <begin position="104"/>
        <end position="123"/>
    </location>
</feature>
<name>A0AAW2DRF5_9ROSI</name>
<evidence type="ECO:0000256" key="1">
    <source>
        <dbReference type="SAM" id="MobiDB-lite"/>
    </source>
</evidence>
<protein>
    <submittedName>
        <fullName evidence="2">Uncharacterized protein</fullName>
    </submittedName>
</protein>
<dbReference type="AlphaFoldDB" id="A0AAW2DRF5"/>
<reference evidence="2 3" key="1">
    <citation type="submission" date="2024-01" db="EMBL/GenBank/DDBJ databases">
        <title>A telomere-to-telomere, gap-free genome of sweet tea (Lithocarpus litseifolius).</title>
        <authorList>
            <person name="Zhou J."/>
        </authorList>
    </citation>
    <scope>NUCLEOTIDE SEQUENCE [LARGE SCALE GENOMIC DNA]</scope>
    <source>
        <strain evidence="2">Zhou-2022a</strain>
        <tissue evidence="2">Leaf</tissue>
    </source>
</reference>
<keyword evidence="3" id="KW-1185">Reference proteome</keyword>
<accession>A0AAW2DRF5</accession>
<evidence type="ECO:0000313" key="2">
    <source>
        <dbReference type="EMBL" id="KAL0013312.1"/>
    </source>
</evidence>
<evidence type="ECO:0000313" key="3">
    <source>
        <dbReference type="Proteomes" id="UP001459277"/>
    </source>
</evidence>
<proteinExistence type="predicted"/>
<feature type="compositionally biased region" description="Polar residues" evidence="1">
    <location>
        <begin position="153"/>
        <end position="163"/>
    </location>
</feature>
<sequence>MGNIGLGSYAHICTPEVVRAPVLHKCYCISIAFNSSAGILYSTCCVLAHRKIYHSKGKQFKRLVIQRKHLQPPKSNQSQNPQPNQTTLNQFQQPSHADLKGHPPNSNTNSIQAEESPSLNSYPQRIVHINRKYTAPKQHTHTPFISPHPKTPEISSKRNSSQT</sequence>